<comment type="subcellular location">
    <subcellularLocation>
        <location evidence="1">Membrane</location>
        <topology evidence="1">Multi-pass membrane protein</topology>
    </subcellularLocation>
</comment>
<evidence type="ECO:0000256" key="1">
    <source>
        <dbReference type="ARBA" id="ARBA00004141"/>
    </source>
</evidence>
<evidence type="ECO:0000256" key="4">
    <source>
        <dbReference type="ARBA" id="ARBA00023136"/>
    </source>
</evidence>
<evidence type="ECO:0000313" key="8">
    <source>
        <dbReference type="Proteomes" id="UP001620295"/>
    </source>
</evidence>
<dbReference type="RefSeq" id="WP_404746262.1">
    <property type="nucleotide sequence ID" value="NZ_JBJDQH010000004.1"/>
</dbReference>
<evidence type="ECO:0000256" key="2">
    <source>
        <dbReference type="ARBA" id="ARBA00022692"/>
    </source>
</evidence>
<dbReference type="Pfam" id="PF07291">
    <property type="entry name" value="MauE"/>
    <property type="match status" value="1"/>
</dbReference>
<feature type="transmembrane region" description="Helical" evidence="5">
    <location>
        <begin position="6"/>
        <end position="26"/>
    </location>
</feature>
<feature type="transmembrane region" description="Helical" evidence="5">
    <location>
        <begin position="51"/>
        <end position="68"/>
    </location>
</feature>
<sequence length="305" mass="30433">MIAPPAGAAPLLTAGLLGWTGVAKLWPRRPTRPAPPAALVRLLRGARQAALALRLLGALELLLAVALLTLPGTVAPAVAAAVLGVGFTGYLAYARRAAPGSSCGCTGSGTAPVTWRAFTRAAALAAGGAAAAVAATAGEPWWAAVARRPVGSLCLVGGGAIGLAALSADGRVGWWWRGVRAHGLRWRAAGPPLAGPADGGAVPVAATVELVERSLAWRAAAPVVRSALLDHWDDAGWRVLQYSGVHGGGRGARPVFVLFAVDAAASLDTVAEPAVRVGVVDADTGQPVAAPTRPLRVPGGGPGLG</sequence>
<keyword evidence="8" id="KW-1185">Reference proteome</keyword>
<keyword evidence="3 5" id="KW-1133">Transmembrane helix</keyword>
<reference evidence="7 8" key="1">
    <citation type="submission" date="2024-11" db="EMBL/GenBank/DDBJ databases">
        <title>The Natural Products Discovery Center: Release of the First 8490 Sequenced Strains for Exploring Actinobacteria Biosynthetic Diversity.</title>
        <authorList>
            <person name="Kalkreuter E."/>
            <person name="Kautsar S.A."/>
            <person name="Yang D."/>
            <person name="Bader C.D."/>
            <person name="Teijaro C.N."/>
            <person name="Fluegel L."/>
            <person name="Davis C.M."/>
            <person name="Simpson J.R."/>
            <person name="Lauterbach L."/>
            <person name="Steele A.D."/>
            <person name="Gui C."/>
            <person name="Meng S."/>
            <person name="Li G."/>
            <person name="Viehrig K."/>
            <person name="Ye F."/>
            <person name="Su P."/>
            <person name="Kiefer A.F."/>
            <person name="Nichols A."/>
            <person name="Cepeda A.J."/>
            <person name="Yan W."/>
            <person name="Fan B."/>
            <person name="Jiang Y."/>
            <person name="Adhikari A."/>
            <person name="Zheng C.-J."/>
            <person name="Schuster L."/>
            <person name="Cowan T.M."/>
            <person name="Smanski M.J."/>
            <person name="Chevrette M.G."/>
            <person name="De Carvalho L.P.S."/>
            <person name="Shen B."/>
        </authorList>
    </citation>
    <scope>NUCLEOTIDE SEQUENCE [LARGE SCALE GENOMIC DNA]</scope>
    <source>
        <strain evidence="7 8">NPDC020863</strain>
    </source>
</reference>
<accession>A0ABW8LIY4</accession>
<protein>
    <submittedName>
        <fullName evidence="7">MauE/DoxX family redox-associated membrane protein</fullName>
    </submittedName>
</protein>
<keyword evidence="4 5" id="KW-0472">Membrane</keyword>
<proteinExistence type="predicted"/>
<evidence type="ECO:0000313" key="7">
    <source>
        <dbReference type="EMBL" id="MFK4265861.1"/>
    </source>
</evidence>
<organism evidence="7 8">
    <name type="scientific">Streptomyces milbemycinicus</name>
    <dbReference type="NCBI Taxonomy" id="476552"/>
    <lineage>
        <taxon>Bacteria</taxon>
        <taxon>Bacillati</taxon>
        <taxon>Actinomycetota</taxon>
        <taxon>Actinomycetes</taxon>
        <taxon>Kitasatosporales</taxon>
        <taxon>Streptomycetaceae</taxon>
        <taxon>Streptomyces</taxon>
    </lineage>
</organism>
<comment type="caution">
    <text evidence="7">The sequence shown here is derived from an EMBL/GenBank/DDBJ whole genome shotgun (WGS) entry which is preliminary data.</text>
</comment>
<dbReference type="EMBL" id="JBJDQH010000004">
    <property type="protein sequence ID" value="MFK4265861.1"/>
    <property type="molecule type" value="Genomic_DNA"/>
</dbReference>
<gene>
    <name evidence="7" type="ORF">ACI2L5_13065</name>
</gene>
<name>A0ABW8LIY4_9ACTN</name>
<dbReference type="Proteomes" id="UP001620295">
    <property type="component" value="Unassembled WGS sequence"/>
</dbReference>
<feature type="domain" description="Methylamine utilisation protein MauE" evidence="6">
    <location>
        <begin position="9"/>
        <end position="131"/>
    </location>
</feature>
<evidence type="ECO:0000256" key="3">
    <source>
        <dbReference type="ARBA" id="ARBA00022989"/>
    </source>
</evidence>
<evidence type="ECO:0000256" key="5">
    <source>
        <dbReference type="SAM" id="Phobius"/>
    </source>
</evidence>
<dbReference type="InterPro" id="IPR009908">
    <property type="entry name" value="Methylamine_util_MauE"/>
</dbReference>
<feature type="transmembrane region" description="Helical" evidence="5">
    <location>
        <begin position="74"/>
        <end position="93"/>
    </location>
</feature>
<keyword evidence="2 5" id="KW-0812">Transmembrane</keyword>
<evidence type="ECO:0000259" key="6">
    <source>
        <dbReference type="Pfam" id="PF07291"/>
    </source>
</evidence>